<dbReference type="SMART" id="SM00360">
    <property type="entry name" value="RRM"/>
    <property type="match status" value="1"/>
</dbReference>
<protein>
    <recommendedName>
        <fullName evidence="3">RRM domain-containing protein</fullName>
    </recommendedName>
</protein>
<keyword evidence="1 2" id="KW-0694">RNA-binding</keyword>
<gene>
    <name evidence="4" type="ORF">L1049_012941</name>
</gene>
<feature type="domain" description="RRM" evidence="3">
    <location>
        <begin position="35"/>
        <end position="99"/>
    </location>
</feature>
<dbReference type="Proteomes" id="UP001415857">
    <property type="component" value="Unassembled WGS sequence"/>
</dbReference>
<dbReference type="AlphaFoldDB" id="A0AAP0WTU2"/>
<name>A0AAP0WTU2_LIQFO</name>
<dbReference type="Gene3D" id="3.30.70.330">
    <property type="match status" value="1"/>
</dbReference>
<evidence type="ECO:0000259" key="3">
    <source>
        <dbReference type="PROSITE" id="PS50102"/>
    </source>
</evidence>
<dbReference type="SUPFAM" id="SSF54928">
    <property type="entry name" value="RNA-binding domain, RBD"/>
    <property type="match status" value="1"/>
</dbReference>
<evidence type="ECO:0000313" key="4">
    <source>
        <dbReference type="EMBL" id="KAK9279262.1"/>
    </source>
</evidence>
<dbReference type="InterPro" id="IPR000504">
    <property type="entry name" value="RRM_dom"/>
</dbReference>
<accession>A0AAP0WTU2</accession>
<dbReference type="InterPro" id="IPR052462">
    <property type="entry name" value="SLIRP/GR-RBP-like"/>
</dbReference>
<comment type="caution">
    <text evidence="4">The sequence shown here is derived from an EMBL/GenBank/DDBJ whole genome shotgun (WGS) entry which is preliminary data.</text>
</comment>
<dbReference type="PROSITE" id="PS50102">
    <property type="entry name" value="RRM"/>
    <property type="match status" value="1"/>
</dbReference>
<dbReference type="Pfam" id="PF00076">
    <property type="entry name" value="RRM_1"/>
    <property type="match status" value="1"/>
</dbReference>
<sequence length="118" mass="13440">MAAFRGISRSFLRYTLPPNPNISPAQLTFSRGITSKLFVKGISFTTTEKTLTEAFSQFGQVLEAKIIMCKDKKRSKGFAYVTFTTVDEAQKALMEMNGKVKLHYLISFYFTPKCQFQE</sequence>
<dbReference type="InterPro" id="IPR012677">
    <property type="entry name" value="Nucleotide-bd_a/b_plait_sf"/>
</dbReference>
<evidence type="ECO:0000256" key="1">
    <source>
        <dbReference type="ARBA" id="ARBA00022884"/>
    </source>
</evidence>
<dbReference type="InterPro" id="IPR035979">
    <property type="entry name" value="RBD_domain_sf"/>
</dbReference>
<dbReference type="EMBL" id="JBBPBK010000008">
    <property type="protein sequence ID" value="KAK9279262.1"/>
    <property type="molecule type" value="Genomic_DNA"/>
</dbReference>
<dbReference type="PANTHER" id="PTHR48027">
    <property type="entry name" value="HETEROGENEOUS NUCLEAR RIBONUCLEOPROTEIN 87F-RELATED"/>
    <property type="match status" value="1"/>
</dbReference>
<proteinExistence type="predicted"/>
<dbReference type="GO" id="GO:0003723">
    <property type="term" value="F:RNA binding"/>
    <property type="evidence" value="ECO:0007669"/>
    <property type="project" value="UniProtKB-UniRule"/>
</dbReference>
<reference evidence="4 5" key="1">
    <citation type="journal article" date="2024" name="Plant J.">
        <title>Genome sequences and population genomics reveal climatic adaptation and genomic divergence between two closely related sweetgum species.</title>
        <authorList>
            <person name="Xu W.Q."/>
            <person name="Ren C.Q."/>
            <person name="Zhang X.Y."/>
            <person name="Comes H.P."/>
            <person name="Liu X.H."/>
            <person name="Li Y.G."/>
            <person name="Kettle C.J."/>
            <person name="Jalonen R."/>
            <person name="Gaisberger H."/>
            <person name="Ma Y.Z."/>
            <person name="Qiu Y.X."/>
        </authorList>
    </citation>
    <scope>NUCLEOTIDE SEQUENCE [LARGE SCALE GENOMIC DNA]</scope>
    <source>
        <strain evidence="4">Hangzhou</strain>
    </source>
</reference>
<keyword evidence="5" id="KW-1185">Reference proteome</keyword>
<evidence type="ECO:0000313" key="5">
    <source>
        <dbReference type="Proteomes" id="UP001415857"/>
    </source>
</evidence>
<evidence type="ECO:0000256" key="2">
    <source>
        <dbReference type="PROSITE-ProRule" id="PRU00176"/>
    </source>
</evidence>
<organism evidence="4 5">
    <name type="scientific">Liquidambar formosana</name>
    <name type="common">Formosan gum</name>
    <dbReference type="NCBI Taxonomy" id="63359"/>
    <lineage>
        <taxon>Eukaryota</taxon>
        <taxon>Viridiplantae</taxon>
        <taxon>Streptophyta</taxon>
        <taxon>Embryophyta</taxon>
        <taxon>Tracheophyta</taxon>
        <taxon>Spermatophyta</taxon>
        <taxon>Magnoliopsida</taxon>
        <taxon>eudicotyledons</taxon>
        <taxon>Gunneridae</taxon>
        <taxon>Pentapetalae</taxon>
        <taxon>Saxifragales</taxon>
        <taxon>Altingiaceae</taxon>
        <taxon>Liquidambar</taxon>
    </lineage>
</organism>